<protein>
    <submittedName>
        <fullName evidence="6">NAD(P)H-flavin reductase</fullName>
    </submittedName>
</protein>
<feature type="domain" description="4Fe-4S ferredoxin-type" evidence="4">
    <location>
        <begin position="245"/>
        <end position="277"/>
    </location>
</feature>
<evidence type="ECO:0000313" key="6">
    <source>
        <dbReference type="EMBL" id="TYO96628.1"/>
    </source>
</evidence>
<proteinExistence type="predicted"/>
<dbReference type="AlphaFoldDB" id="A0A5D3WHE8"/>
<evidence type="ECO:0000256" key="1">
    <source>
        <dbReference type="ARBA" id="ARBA00022723"/>
    </source>
</evidence>
<dbReference type="GO" id="GO:0046872">
    <property type="term" value="F:metal ion binding"/>
    <property type="evidence" value="ECO:0007669"/>
    <property type="project" value="UniProtKB-KW"/>
</dbReference>
<dbReference type="InterPro" id="IPR039261">
    <property type="entry name" value="FNR_nucleotide-bd"/>
</dbReference>
<accession>A0A5D3WHE8</accession>
<dbReference type="EMBL" id="VNIB01000013">
    <property type="protein sequence ID" value="TYO96628.1"/>
    <property type="molecule type" value="Genomic_DNA"/>
</dbReference>
<dbReference type="SUPFAM" id="SSF63380">
    <property type="entry name" value="Riboflavin synthase domain-like"/>
    <property type="match status" value="1"/>
</dbReference>
<sequence>MRRKWFFLETRAATPLRSRPGPAETPAGTLAWYRLSRSDIDRLVRSLNSAYEVVGARCRNGRYTLDRITDPAELALEFPPRVHSPKKFLFPNWEKLFRFRLGGKIMLEAEKAAMPRVIFGMHPCDLHAVRILDDCLFEGEADSAYRAKRQATVLIGVDCEPDDYCFCTSLGTDRIDSGFDLFLHRVDDGYLARVGTLRGQQLLRRHLPELQPVDDPHLAPASKACRRSIRFPVESLAPVLGEVYDHPVWKKIGDRCIGCGSCNLLCPTCYCFNVQDRLDLNLKGGERVRTWDSCQFDQFTRVSGGSDFRPDQTDRQRHRFFRKYKYLWEKHQRTACVGCGRCSRECLAGIDNTDVLNSLFTEQATAELTPAPGVEYQPQMAELVHVEELTEREKLFRLRLPKAVDFRPGAFLQVSVFGVGEAPLTIASAPDPENREIELVVRAKGNLTRALHRLSVGAAIGVRGPFGNGFPVDEFVGRDVLLVAGGIGLVTLRSLLLTILARRQDFGRVMLLYGSRSVDAFLFRDDLKRWHLGEELDCRFAVQEFNARWGVTGGDITHLFRDLDIVPARAVAAVSGPAVMYRNVNPLLFGLGFSPDSVYLNLERHMKCGLGKCGRCQINDITVCQCGPIFPYSRIRHLREAIER</sequence>
<name>A0A5D3WHE8_9BACT</name>
<organism evidence="6 7">
    <name type="scientific">Geothermobacter ehrlichii</name>
    <dbReference type="NCBI Taxonomy" id="213224"/>
    <lineage>
        <taxon>Bacteria</taxon>
        <taxon>Pseudomonadati</taxon>
        <taxon>Thermodesulfobacteriota</taxon>
        <taxon>Desulfuromonadia</taxon>
        <taxon>Desulfuromonadales</taxon>
        <taxon>Geothermobacteraceae</taxon>
        <taxon>Geothermobacter</taxon>
    </lineage>
</organism>
<feature type="domain" description="FAD-binding FR-type" evidence="5">
    <location>
        <begin position="376"/>
        <end position="472"/>
    </location>
</feature>
<dbReference type="Gene3D" id="3.40.50.80">
    <property type="entry name" value="Nucleotide-binding domain of ferredoxin-NADP reductase (FNR) module"/>
    <property type="match status" value="1"/>
</dbReference>
<dbReference type="InterPro" id="IPR017900">
    <property type="entry name" value="4Fe4S_Fe_S_CS"/>
</dbReference>
<dbReference type="Proteomes" id="UP000324159">
    <property type="component" value="Unassembled WGS sequence"/>
</dbReference>
<comment type="caution">
    <text evidence="6">The sequence shown here is derived from an EMBL/GenBank/DDBJ whole genome shotgun (WGS) entry which is preliminary data.</text>
</comment>
<keyword evidence="7" id="KW-1185">Reference proteome</keyword>
<dbReference type="InterPro" id="IPR017938">
    <property type="entry name" value="Riboflavin_synthase-like_b-brl"/>
</dbReference>
<evidence type="ECO:0000256" key="2">
    <source>
        <dbReference type="ARBA" id="ARBA00023004"/>
    </source>
</evidence>
<dbReference type="PANTHER" id="PTHR40447">
    <property type="entry name" value="ANAEROBIC SULFITE REDUCTASE SUBUNIT A"/>
    <property type="match status" value="1"/>
</dbReference>
<dbReference type="Pfam" id="PF00970">
    <property type="entry name" value="FAD_binding_6"/>
    <property type="match status" value="1"/>
</dbReference>
<dbReference type="Gene3D" id="2.40.30.10">
    <property type="entry name" value="Translation factors"/>
    <property type="match status" value="1"/>
</dbReference>
<dbReference type="InterPro" id="IPR019480">
    <property type="entry name" value="Dihydroorotate_DH_Fe-S-bd"/>
</dbReference>
<dbReference type="InterPro" id="IPR017896">
    <property type="entry name" value="4Fe4S_Fe-S-bd"/>
</dbReference>
<gene>
    <name evidence="6" type="ORF">EDC39_11317</name>
</gene>
<dbReference type="InterPro" id="IPR001433">
    <property type="entry name" value="OxRdtase_FAD/NAD-bd"/>
</dbReference>
<evidence type="ECO:0000256" key="3">
    <source>
        <dbReference type="ARBA" id="ARBA00023014"/>
    </source>
</evidence>
<evidence type="ECO:0000259" key="5">
    <source>
        <dbReference type="PROSITE" id="PS51384"/>
    </source>
</evidence>
<keyword evidence="2" id="KW-0408">Iron</keyword>
<evidence type="ECO:0000259" key="4">
    <source>
        <dbReference type="PROSITE" id="PS51379"/>
    </source>
</evidence>
<dbReference type="CDD" id="cd06221">
    <property type="entry name" value="sulfite_reductase_like"/>
    <property type="match status" value="1"/>
</dbReference>
<dbReference type="Pfam" id="PF10418">
    <property type="entry name" value="DHODB_Fe-S_bind"/>
    <property type="match status" value="1"/>
</dbReference>
<dbReference type="PROSITE" id="PS00198">
    <property type="entry name" value="4FE4S_FER_1"/>
    <property type="match status" value="1"/>
</dbReference>
<dbReference type="SUPFAM" id="SSF52343">
    <property type="entry name" value="Ferredoxin reductase-like, C-terminal NADP-linked domain"/>
    <property type="match status" value="1"/>
</dbReference>
<dbReference type="Pfam" id="PF00175">
    <property type="entry name" value="NAD_binding_1"/>
    <property type="match status" value="1"/>
</dbReference>
<reference evidence="6 7" key="1">
    <citation type="submission" date="2019-07" db="EMBL/GenBank/DDBJ databases">
        <title>Genomic Encyclopedia of Type Strains, Phase IV (KMG-IV): sequencing the most valuable type-strain genomes for metagenomic binning, comparative biology and taxonomic classification.</title>
        <authorList>
            <person name="Goeker M."/>
        </authorList>
    </citation>
    <scope>NUCLEOTIDE SEQUENCE [LARGE SCALE GENOMIC DNA]</scope>
    <source>
        <strain evidence="6 7">SS015</strain>
    </source>
</reference>
<evidence type="ECO:0000313" key="7">
    <source>
        <dbReference type="Proteomes" id="UP000324159"/>
    </source>
</evidence>
<dbReference type="GO" id="GO:0051536">
    <property type="term" value="F:iron-sulfur cluster binding"/>
    <property type="evidence" value="ECO:0007669"/>
    <property type="project" value="UniProtKB-KW"/>
</dbReference>
<dbReference type="PANTHER" id="PTHR40447:SF1">
    <property type="entry name" value="ANAEROBIC SULFITE REDUCTASE SUBUNIT A"/>
    <property type="match status" value="1"/>
</dbReference>
<dbReference type="GO" id="GO:0016491">
    <property type="term" value="F:oxidoreductase activity"/>
    <property type="evidence" value="ECO:0007669"/>
    <property type="project" value="InterPro"/>
</dbReference>
<dbReference type="Pfam" id="PF17179">
    <property type="entry name" value="Fer4_22"/>
    <property type="match status" value="1"/>
</dbReference>
<keyword evidence="3" id="KW-0411">Iron-sulfur</keyword>
<dbReference type="InterPro" id="IPR008333">
    <property type="entry name" value="Cbr1-like_FAD-bd_dom"/>
</dbReference>
<keyword evidence="1" id="KW-0479">Metal-binding</keyword>
<dbReference type="PROSITE" id="PS51384">
    <property type="entry name" value="FAD_FR"/>
    <property type="match status" value="1"/>
</dbReference>
<dbReference type="InterPro" id="IPR017927">
    <property type="entry name" value="FAD-bd_FR_type"/>
</dbReference>
<dbReference type="PROSITE" id="PS51379">
    <property type="entry name" value="4FE4S_FER_2"/>
    <property type="match status" value="1"/>
</dbReference>
<dbReference type="SUPFAM" id="SSF46548">
    <property type="entry name" value="alpha-helical ferredoxin"/>
    <property type="match status" value="1"/>
</dbReference>